<sequence length="182" mass="20810">MATEPNTYTVQLFVERTQKASERYPTRLVSYRITVSEAEVMVERDLAIRRAGAENPDQIGPRTIEQIADELGKQDYNNAKKQLRHTTYRSASGRDDEEDVSIIDVSLSREGEDPAQKWMKVQAVRDVLARMDTTDREVLIAIHMHGYTQTEVAKWLGVSQPAVAKRLSRAEEKFQQMWAEGL</sequence>
<evidence type="ECO:0000313" key="7">
    <source>
        <dbReference type="EMBL" id="QNQ91158.1"/>
    </source>
</evidence>
<dbReference type="RefSeq" id="WP_187974471.1">
    <property type="nucleotide sequence ID" value="NZ_CP046884.1"/>
</dbReference>
<keyword evidence="2" id="KW-0805">Transcription regulation</keyword>
<dbReference type="Pfam" id="PF08281">
    <property type="entry name" value="Sigma70_r4_2"/>
    <property type="match status" value="1"/>
</dbReference>
<accession>A0A7H0SRI3</accession>
<evidence type="ECO:0000313" key="8">
    <source>
        <dbReference type="Proteomes" id="UP000516320"/>
    </source>
</evidence>
<protein>
    <submittedName>
        <fullName evidence="7">Sigma-70 family RNA polymerase sigma factor</fullName>
    </submittedName>
</protein>
<dbReference type="AlphaFoldDB" id="A0A7H0SRI3"/>
<keyword evidence="5" id="KW-0804">Transcription</keyword>
<organism evidence="7 8">
    <name type="scientific">Corynebacterium poyangense</name>
    <dbReference type="NCBI Taxonomy" id="2684405"/>
    <lineage>
        <taxon>Bacteria</taxon>
        <taxon>Bacillati</taxon>
        <taxon>Actinomycetota</taxon>
        <taxon>Actinomycetes</taxon>
        <taxon>Mycobacteriales</taxon>
        <taxon>Corynebacteriaceae</taxon>
        <taxon>Corynebacterium</taxon>
    </lineage>
</organism>
<dbReference type="CDD" id="cd06171">
    <property type="entry name" value="Sigma70_r4"/>
    <property type="match status" value="1"/>
</dbReference>
<dbReference type="Gene3D" id="1.10.10.10">
    <property type="entry name" value="Winged helix-like DNA-binding domain superfamily/Winged helix DNA-binding domain"/>
    <property type="match status" value="1"/>
</dbReference>
<keyword evidence="3" id="KW-0731">Sigma factor</keyword>
<evidence type="ECO:0000256" key="5">
    <source>
        <dbReference type="ARBA" id="ARBA00023163"/>
    </source>
</evidence>
<feature type="domain" description="RNA polymerase sigma factor 70 region 4 type 2" evidence="6">
    <location>
        <begin position="122"/>
        <end position="173"/>
    </location>
</feature>
<dbReference type="GO" id="GO:0003677">
    <property type="term" value="F:DNA binding"/>
    <property type="evidence" value="ECO:0007669"/>
    <property type="project" value="UniProtKB-KW"/>
</dbReference>
<evidence type="ECO:0000256" key="1">
    <source>
        <dbReference type="ARBA" id="ARBA00010641"/>
    </source>
</evidence>
<dbReference type="KEGG" id="cpoy:GP475_11330"/>
<name>A0A7H0SRI3_9CORY</name>
<dbReference type="Proteomes" id="UP000516320">
    <property type="component" value="Chromosome"/>
</dbReference>
<dbReference type="EMBL" id="CP046884">
    <property type="protein sequence ID" value="QNQ91158.1"/>
    <property type="molecule type" value="Genomic_DNA"/>
</dbReference>
<dbReference type="SUPFAM" id="SSF88659">
    <property type="entry name" value="Sigma3 and sigma4 domains of RNA polymerase sigma factors"/>
    <property type="match status" value="1"/>
</dbReference>
<dbReference type="InterPro" id="IPR014284">
    <property type="entry name" value="RNA_pol_sigma-70_dom"/>
</dbReference>
<reference evidence="7 8" key="1">
    <citation type="submission" date="2019-12" db="EMBL/GenBank/DDBJ databases">
        <title>Corynebacterium sp. nov., isolated from feces of the Anser Albifrons in China.</title>
        <authorList>
            <person name="Liu Q."/>
        </authorList>
    </citation>
    <scope>NUCLEOTIDE SEQUENCE [LARGE SCALE GENOMIC DNA]</scope>
    <source>
        <strain evidence="7 8">4H37-19</strain>
    </source>
</reference>
<dbReference type="InterPro" id="IPR036388">
    <property type="entry name" value="WH-like_DNA-bd_sf"/>
</dbReference>
<comment type="similarity">
    <text evidence="1">Belongs to the sigma-70 factor family. ECF subfamily.</text>
</comment>
<gene>
    <name evidence="7" type="ORF">GP475_11330</name>
</gene>
<dbReference type="InterPro" id="IPR013249">
    <property type="entry name" value="RNA_pol_sigma70_r4_t2"/>
</dbReference>
<evidence type="ECO:0000256" key="4">
    <source>
        <dbReference type="ARBA" id="ARBA00023125"/>
    </source>
</evidence>
<evidence type="ECO:0000256" key="3">
    <source>
        <dbReference type="ARBA" id="ARBA00023082"/>
    </source>
</evidence>
<keyword evidence="4" id="KW-0238">DNA-binding</keyword>
<evidence type="ECO:0000259" key="6">
    <source>
        <dbReference type="Pfam" id="PF08281"/>
    </source>
</evidence>
<dbReference type="InterPro" id="IPR013324">
    <property type="entry name" value="RNA_pol_sigma_r3/r4-like"/>
</dbReference>
<dbReference type="GO" id="GO:0006352">
    <property type="term" value="P:DNA-templated transcription initiation"/>
    <property type="evidence" value="ECO:0007669"/>
    <property type="project" value="InterPro"/>
</dbReference>
<dbReference type="NCBIfam" id="TIGR02937">
    <property type="entry name" value="sigma70-ECF"/>
    <property type="match status" value="1"/>
</dbReference>
<proteinExistence type="inferred from homology"/>
<evidence type="ECO:0000256" key="2">
    <source>
        <dbReference type="ARBA" id="ARBA00023015"/>
    </source>
</evidence>
<dbReference type="GO" id="GO:0016987">
    <property type="term" value="F:sigma factor activity"/>
    <property type="evidence" value="ECO:0007669"/>
    <property type="project" value="UniProtKB-KW"/>
</dbReference>
<keyword evidence="8" id="KW-1185">Reference proteome</keyword>